<name>A0A507CS08_9FUNG</name>
<feature type="region of interest" description="Disordered" evidence="1">
    <location>
        <begin position="47"/>
        <end position="135"/>
    </location>
</feature>
<evidence type="ECO:0000313" key="3">
    <source>
        <dbReference type="EMBL" id="TPX44220.1"/>
    </source>
</evidence>
<keyword evidence="4" id="KW-1185">Reference proteome</keyword>
<comment type="caution">
    <text evidence="2">The sequence shown here is derived from an EMBL/GenBank/DDBJ whole genome shotgun (WGS) entry which is preliminary data.</text>
</comment>
<dbReference type="EMBL" id="QEAM01000192">
    <property type="protein sequence ID" value="TPX44220.1"/>
    <property type="molecule type" value="Genomic_DNA"/>
</dbReference>
<evidence type="ECO:0000256" key="1">
    <source>
        <dbReference type="SAM" id="MobiDB-lite"/>
    </source>
</evidence>
<organism evidence="2 4">
    <name type="scientific">Synchytrium endobioticum</name>
    <dbReference type="NCBI Taxonomy" id="286115"/>
    <lineage>
        <taxon>Eukaryota</taxon>
        <taxon>Fungi</taxon>
        <taxon>Fungi incertae sedis</taxon>
        <taxon>Chytridiomycota</taxon>
        <taxon>Chytridiomycota incertae sedis</taxon>
        <taxon>Chytridiomycetes</taxon>
        <taxon>Synchytriales</taxon>
        <taxon>Synchytriaceae</taxon>
        <taxon>Synchytrium</taxon>
    </lineage>
</organism>
<dbReference type="Proteomes" id="UP000320475">
    <property type="component" value="Unassembled WGS sequence"/>
</dbReference>
<evidence type="ECO:0000313" key="5">
    <source>
        <dbReference type="Proteomes" id="UP000320475"/>
    </source>
</evidence>
<dbReference type="EMBL" id="QEAN01000254">
    <property type="protein sequence ID" value="TPX41841.1"/>
    <property type="molecule type" value="Genomic_DNA"/>
</dbReference>
<dbReference type="VEuPathDB" id="FungiDB:SeMB42_g05390"/>
<gene>
    <name evidence="3" type="ORF">SeLEV6574_g04623</name>
    <name evidence="2" type="ORF">SeMB42_g05390</name>
</gene>
<accession>A0A507CS08</accession>
<feature type="compositionally biased region" description="Basic and acidic residues" evidence="1">
    <location>
        <begin position="75"/>
        <end position="88"/>
    </location>
</feature>
<evidence type="ECO:0000313" key="2">
    <source>
        <dbReference type="EMBL" id="TPX41841.1"/>
    </source>
</evidence>
<protein>
    <submittedName>
        <fullName evidence="2">Uncharacterized protein</fullName>
    </submittedName>
</protein>
<reference evidence="4 5" key="1">
    <citation type="journal article" date="2019" name="Sci. Rep.">
        <title>Comparative genomics of chytrid fungi reveal insights into the obligate biotrophic and pathogenic lifestyle of Synchytrium endobioticum.</title>
        <authorList>
            <person name="van de Vossenberg B.T.L.H."/>
            <person name="Warris S."/>
            <person name="Nguyen H.D.T."/>
            <person name="van Gent-Pelzer M.P.E."/>
            <person name="Joly D.L."/>
            <person name="van de Geest H.C."/>
            <person name="Bonants P.J.M."/>
            <person name="Smith D.S."/>
            <person name="Levesque C.A."/>
            <person name="van der Lee T.A.J."/>
        </authorList>
    </citation>
    <scope>NUCLEOTIDE SEQUENCE [LARGE SCALE GENOMIC DNA]</scope>
    <source>
        <strain evidence="3 5">LEV6574</strain>
        <strain evidence="2 4">MB42</strain>
    </source>
</reference>
<dbReference type="AlphaFoldDB" id="A0A507CS08"/>
<dbReference type="Proteomes" id="UP000317494">
    <property type="component" value="Unassembled WGS sequence"/>
</dbReference>
<proteinExistence type="predicted"/>
<evidence type="ECO:0000313" key="4">
    <source>
        <dbReference type="Proteomes" id="UP000317494"/>
    </source>
</evidence>
<sequence>MVTITDQVDRAMLDLLVQEREDDNDAPPSVLIDFLGQADEQALRLSLGTHNPEEYEASTSRCDEPSLTLSSIHHHAAEYSARSHNDRSKGKRPLRDAGSSLSYPAHHTDGSLDDGYPPRKRGSSAVQGVFETHKC</sequence>